<sequence length="52" mass="5814">MASKRQYKKAAAQLENRLVRCCGEGKKCKQAGGFDLNEALAYEDDEYVVNAE</sequence>
<proteinExistence type="predicted"/>
<comment type="caution">
    <text evidence="1">The sequence shown here is derived from an EMBL/GenBank/DDBJ whole genome shotgun (WGS) entry which is preliminary data.</text>
</comment>
<evidence type="ECO:0000313" key="1">
    <source>
        <dbReference type="EMBL" id="OMO77144.1"/>
    </source>
</evidence>
<evidence type="ECO:0000313" key="2">
    <source>
        <dbReference type="Proteomes" id="UP000187203"/>
    </source>
</evidence>
<accession>A0A1R3I3J5</accession>
<gene>
    <name evidence="1" type="ORF">COLO4_25310</name>
</gene>
<organism evidence="1 2">
    <name type="scientific">Corchorus olitorius</name>
    <dbReference type="NCBI Taxonomy" id="93759"/>
    <lineage>
        <taxon>Eukaryota</taxon>
        <taxon>Viridiplantae</taxon>
        <taxon>Streptophyta</taxon>
        <taxon>Embryophyta</taxon>
        <taxon>Tracheophyta</taxon>
        <taxon>Spermatophyta</taxon>
        <taxon>Magnoliopsida</taxon>
        <taxon>eudicotyledons</taxon>
        <taxon>Gunneridae</taxon>
        <taxon>Pentapetalae</taxon>
        <taxon>rosids</taxon>
        <taxon>malvids</taxon>
        <taxon>Malvales</taxon>
        <taxon>Malvaceae</taxon>
        <taxon>Grewioideae</taxon>
        <taxon>Apeibeae</taxon>
        <taxon>Corchorus</taxon>
    </lineage>
</organism>
<dbReference type="Proteomes" id="UP000187203">
    <property type="component" value="Unassembled WGS sequence"/>
</dbReference>
<protein>
    <submittedName>
        <fullName evidence="1">Vacuolar protein sorting-associated protein</fullName>
    </submittedName>
</protein>
<dbReference type="EMBL" id="AWUE01018994">
    <property type="protein sequence ID" value="OMO77144.1"/>
    <property type="molecule type" value="Genomic_DNA"/>
</dbReference>
<name>A0A1R3I3J5_9ROSI</name>
<reference evidence="2" key="1">
    <citation type="submission" date="2013-09" db="EMBL/GenBank/DDBJ databases">
        <title>Corchorus olitorius genome sequencing.</title>
        <authorList>
            <person name="Alam M."/>
            <person name="Haque M.S."/>
            <person name="Islam M.S."/>
            <person name="Emdad E.M."/>
            <person name="Islam M.M."/>
            <person name="Ahmed B."/>
            <person name="Halim A."/>
            <person name="Hossen Q.M.M."/>
            <person name="Hossain M.Z."/>
            <person name="Ahmed R."/>
            <person name="Khan M.M."/>
            <person name="Islam R."/>
            <person name="Rashid M.M."/>
            <person name="Khan S.A."/>
            <person name="Rahman M.S."/>
            <person name="Alam M."/>
            <person name="Yahiya A.S."/>
            <person name="Khan M.S."/>
            <person name="Azam M.S."/>
            <person name="Haque T."/>
            <person name="Lashkar M.Z.H."/>
            <person name="Akhand A.I."/>
            <person name="Morshed G."/>
            <person name="Roy S."/>
            <person name="Uddin K.S."/>
            <person name="Rabeya T."/>
            <person name="Hossain A.S."/>
            <person name="Chowdhury A."/>
            <person name="Snigdha A.R."/>
            <person name="Mortoza M.S."/>
            <person name="Matin S.A."/>
            <person name="Hoque S.M.E."/>
            <person name="Islam M.K."/>
            <person name="Roy D.K."/>
            <person name="Haider R."/>
            <person name="Moosa M.M."/>
            <person name="Elias S.M."/>
            <person name="Hasan A.M."/>
            <person name="Jahan S."/>
            <person name="Shafiuddin M."/>
            <person name="Mahmood N."/>
            <person name="Shommy N.S."/>
        </authorList>
    </citation>
    <scope>NUCLEOTIDE SEQUENCE [LARGE SCALE GENOMIC DNA]</scope>
    <source>
        <strain evidence="2">cv. O-4</strain>
    </source>
</reference>
<dbReference type="AlphaFoldDB" id="A0A1R3I3J5"/>
<keyword evidence="2" id="KW-1185">Reference proteome</keyword>